<evidence type="ECO:0000256" key="1">
    <source>
        <dbReference type="ARBA" id="ARBA00023015"/>
    </source>
</evidence>
<evidence type="ECO:0000256" key="3">
    <source>
        <dbReference type="ARBA" id="ARBA00023163"/>
    </source>
</evidence>
<dbReference type="CDD" id="cd01392">
    <property type="entry name" value="HTH_LacI"/>
    <property type="match status" value="1"/>
</dbReference>
<evidence type="ECO:0000259" key="4">
    <source>
        <dbReference type="PROSITE" id="PS50932"/>
    </source>
</evidence>
<protein>
    <submittedName>
        <fullName evidence="5">LacI family DNA-binding transcriptional regulator</fullName>
    </submittedName>
</protein>
<feature type="domain" description="HTH lacI-type" evidence="4">
    <location>
        <begin position="38"/>
        <end position="92"/>
    </location>
</feature>
<gene>
    <name evidence="5" type="ORF">ACFFGE_06595</name>
</gene>
<sequence length="385" mass="40686">MRDIIATTSPGVDPLLTSVRRAYALGPFAEAVVSSKKPTIDDVARHCGVARTTVSRVLNGGPNVRDEVRQRVWASVKALDYRVNPQARSLAGGQSRMLALIVASDLDAQPNSFYASALELGALRECLGLGYQLLTRHVAQDRPNRREQVLELIRSQRCQGVMLTPPFADDVELIESIQALDCHAACISPGGAGRDAADGVGIDDAAAGADIARRMIDLGHRRFAFMAGIPGHLAAERRHEGLRGALAAAGLDPDEVAVVRGDFTFRSGAALTPQLLEAPTPPTALICANDDMAAGALSVAHGRGIDVPGRLSITGFDDTPVSEVIWPPLTTVHQPLREMAGEAVRALSGRIGGDRSPPRFVTLSHAVVERASAGAPPGARLRARA</sequence>
<accession>A0ABV6R2X8</accession>
<dbReference type="InterPro" id="IPR000843">
    <property type="entry name" value="HTH_LacI"/>
</dbReference>
<dbReference type="SUPFAM" id="SSF47413">
    <property type="entry name" value="lambda repressor-like DNA-binding domains"/>
    <property type="match status" value="1"/>
</dbReference>
<dbReference type="PANTHER" id="PTHR30146">
    <property type="entry name" value="LACI-RELATED TRANSCRIPTIONAL REPRESSOR"/>
    <property type="match status" value="1"/>
</dbReference>
<dbReference type="Gene3D" id="3.40.50.2300">
    <property type="match status" value="2"/>
</dbReference>
<dbReference type="InterPro" id="IPR046335">
    <property type="entry name" value="LacI/GalR-like_sensor"/>
</dbReference>
<keyword evidence="3" id="KW-0804">Transcription</keyword>
<name>A0ABV6R2X8_9CAUL</name>
<dbReference type="InterPro" id="IPR010982">
    <property type="entry name" value="Lambda_DNA-bd_dom_sf"/>
</dbReference>
<evidence type="ECO:0000313" key="6">
    <source>
        <dbReference type="Proteomes" id="UP001589906"/>
    </source>
</evidence>
<evidence type="ECO:0000313" key="5">
    <source>
        <dbReference type="EMBL" id="MFC0633544.1"/>
    </source>
</evidence>
<dbReference type="PROSITE" id="PS50932">
    <property type="entry name" value="HTH_LACI_2"/>
    <property type="match status" value="1"/>
</dbReference>
<organism evidence="5 6">
    <name type="scientific">Brevundimonas balnearis</name>
    <dbReference type="NCBI Taxonomy" id="1572858"/>
    <lineage>
        <taxon>Bacteria</taxon>
        <taxon>Pseudomonadati</taxon>
        <taxon>Pseudomonadota</taxon>
        <taxon>Alphaproteobacteria</taxon>
        <taxon>Caulobacterales</taxon>
        <taxon>Caulobacteraceae</taxon>
        <taxon>Brevundimonas</taxon>
    </lineage>
</organism>
<keyword evidence="6" id="KW-1185">Reference proteome</keyword>
<dbReference type="InterPro" id="IPR028082">
    <property type="entry name" value="Peripla_BP_I"/>
</dbReference>
<comment type="caution">
    <text evidence="5">The sequence shown here is derived from an EMBL/GenBank/DDBJ whole genome shotgun (WGS) entry which is preliminary data.</text>
</comment>
<dbReference type="EMBL" id="JBHLSW010000004">
    <property type="protein sequence ID" value="MFC0633544.1"/>
    <property type="molecule type" value="Genomic_DNA"/>
</dbReference>
<evidence type="ECO:0000256" key="2">
    <source>
        <dbReference type="ARBA" id="ARBA00023125"/>
    </source>
</evidence>
<dbReference type="Pfam" id="PF13377">
    <property type="entry name" value="Peripla_BP_3"/>
    <property type="match status" value="1"/>
</dbReference>
<reference evidence="5 6" key="1">
    <citation type="submission" date="2024-09" db="EMBL/GenBank/DDBJ databases">
        <authorList>
            <person name="Sun Q."/>
            <person name="Mori K."/>
        </authorList>
    </citation>
    <scope>NUCLEOTIDE SEQUENCE [LARGE SCALE GENOMIC DNA]</scope>
    <source>
        <strain evidence="5 6">NCAIM B.02621</strain>
    </source>
</reference>
<keyword evidence="2 5" id="KW-0238">DNA-binding</keyword>
<dbReference type="Proteomes" id="UP001589906">
    <property type="component" value="Unassembled WGS sequence"/>
</dbReference>
<dbReference type="SUPFAM" id="SSF53822">
    <property type="entry name" value="Periplasmic binding protein-like I"/>
    <property type="match status" value="1"/>
</dbReference>
<dbReference type="GO" id="GO:0003677">
    <property type="term" value="F:DNA binding"/>
    <property type="evidence" value="ECO:0007669"/>
    <property type="project" value="UniProtKB-KW"/>
</dbReference>
<dbReference type="CDD" id="cd01545">
    <property type="entry name" value="PBP1_SalR"/>
    <property type="match status" value="1"/>
</dbReference>
<dbReference type="PANTHER" id="PTHR30146:SF153">
    <property type="entry name" value="LACTOSE OPERON REPRESSOR"/>
    <property type="match status" value="1"/>
</dbReference>
<keyword evidence="1" id="KW-0805">Transcription regulation</keyword>
<proteinExistence type="predicted"/>
<dbReference type="Gene3D" id="1.10.260.40">
    <property type="entry name" value="lambda repressor-like DNA-binding domains"/>
    <property type="match status" value="1"/>
</dbReference>
<dbReference type="SMART" id="SM00354">
    <property type="entry name" value="HTH_LACI"/>
    <property type="match status" value="1"/>
</dbReference>
<dbReference type="RefSeq" id="WP_376835455.1">
    <property type="nucleotide sequence ID" value="NZ_JBHLSW010000004.1"/>
</dbReference>
<dbReference type="Pfam" id="PF00356">
    <property type="entry name" value="LacI"/>
    <property type="match status" value="1"/>
</dbReference>